<evidence type="ECO:0000256" key="3">
    <source>
        <dbReference type="ARBA" id="ARBA00022692"/>
    </source>
</evidence>
<evidence type="ECO:0000256" key="6">
    <source>
        <dbReference type="ARBA" id="ARBA00022837"/>
    </source>
</evidence>
<evidence type="ECO:0000259" key="14">
    <source>
        <dbReference type="PROSITE" id="PS50025"/>
    </source>
</evidence>
<dbReference type="InterPro" id="IPR017981">
    <property type="entry name" value="GPCR_2-like_7TM"/>
</dbReference>
<dbReference type="PROSITE" id="PS50912">
    <property type="entry name" value="EAR"/>
    <property type="match status" value="5"/>
</dbReference>
<feature type="region of interest" description="Disordered" evidence="11">
    <location>
        <begin position="4595"/>
        <end position="4620"/>
    </location>
</feature>
<reference evidence="17" key="1">
    <citation type="submission" date="2022-11" db="UniProtKB">
        <authorList>
            <consortium name="EnsemblMetazoa"/>
        </authorList>
    </citation>
    <scope>IDENTIFICATION</scope>
</reference>
<dbReference type="GO" id="GO:0007166">
    <property type="term" value="P:cell surface receptor signaling pathway"/>
    <property type="evidence" value="ECO:0007669"/>
    <property type="project" value="InterPro"/>
</dbReference>
<name>A0A914BN09_PATMI</name>
<dbReference type="Pfam" id="PF00002">
    <property type="entry name" value="7tm_2"/>
    <property type="match status" value="1"/>
</dbReference>
<dbReference type="GO" id="GO:0001965">
    <property type="term" value="F:G-protein alpha-subunit binding"/>
    <property type="evidence" value="ECO:0007669"/>
    <property type="project" value="TreeGrafter"/>
</dbReference>
<dbReference type="InterPro" id="IPR026919">
    <property type="entry name" value="ADGRV1"/>
</dbReference>
<dbReference type="InterPro" id="IPR048287">
    <property type="entry name" value="TSPN-like_N"/>
</dbReference>
<feature type="transmembrane region" description="Helical" evidence="12">
    <location>
        <begin position="5845"/>
        <end position="5867"/>
    </location>
</feature>
<feature type="transmembrane region" description="Helical" evidence="12">
    <location>
        <begin position="6010"/>
        <end position="6036"/>
    </location>
</feature>
<dbReference type="GO" id="GO:0005737">
    <property type="term" value="C:cytoplasm"/>
    <property type="evidence" value="ECO:0007669"/>
    <property type="project" value="TreeGrafter"/>
</dbReference>
<dbReference type="CDD" id="cd13952">
    <property type="entry name" value="7tm_classB"/>
    <property type="match status" value="1"/>
</dbReference>
<dbReference type="Pfam" id="PF03160">
    <property type="entry name" value="Calx-beta"/>
    <property type="match status" value="31"/>
</dbReference>
<evidence type="ECO:0000313" key="17">
    <source>
        <dbReference type="EnsemblMetazoa" id="XP_038076857.1"/>
    </source>
</evidence>
<feature type="signal peptide" evidence="13">
    <location>
        <begin position="1"/>
        <end position="27"/>
    </location>
</feature>
<evidence type="ECO:0000256" key="1">
    <source>
        <dbReference type="ARBA" id="ARBA00004141"/>
    </source>
</evidence>
<feature type="compositionally biased region" description="Polar residues" evidence="11">
    <location>
        <begin position="4595"/>
        <end position="4617"/>
    </location>
</feature>
<evidence type="ECO:0000256" key="7">
    <source>
        <dbReference type="ARBA" id="ARBA00022989"/>
    </source>
</evidence>
<evidence type="ECO:0000256" key="10">
    <source>
        <dbReference type="PROSITE-ProRule" id="PRU00122"/>
    </source>
</evidence>
<feature type="domain" description="Laminin G" evidence="14">
    <location>
        <begin position="1323"/>
        <end position="1542"/>
    </location>
</feature>
<dbReference type="GO" id="GO:0016020">
    <property type="term" value="C:membrane"/>
    <property type="evidence" value="ECO:0007669"/>
    <property type="project" value="UniProtKB-SubCell"/>
</dbReference>
<dbReference type="GO" id="GO:0071277">
    <property type="term" value="P:cellular response to calcium ion"/>
    <property type="evidence" value="ECO:0007669"/>
    <property type="project" value="TreeGrafter"/>
</dbReference>
<dbReference type="SMART" id="SM00282">
    <property type="entry name" value="LamG"/>
    <property type="match status" value="1"/>
</dbReference>
<evidence type="ECO:0000256" key="4">
    <source>
        <dbReference type="ARBA" id="ARBA00022729"/>
    </source>
</evidence>
<feature type="domain" description="GAIN-B" evidence="15">
    <location>
        <begin position="5690"/>
        <end position="5841"/>
    </location>
</feature>
<dbReference type="InterPro" id="IPR057244">
    <property type="entry name" value="GAIN_B"/>
</dbReference>
<keyword evidence="6" id="KW-0106">Calcium</keyword>
<feature type="transmembrane region" description="Helical" evidence="12">
    <location>
        <begin position="6082"/>
        <end position="6107"/>
    </location>
</feature>
<feature type="region of interest" description="Disordered" evidence="11">
    <location>
        <begin position="6270"/>
        <end position="6296"/>
    </location>
</feature>
<dbReference type="InterPro" id="IPR038081">
    <property type="entry name" value="CalX-like_sf"/>
</dbReference>
<feature type="domain" description="G-protein coupled receptors family 2 profile 2" evidence="16">
    <location>
        <begin position="5843"/>
        <end position="6108"/>
    </location>
</feature>
<dbReference type="InterPro" id="IPR006558">
    <property type="entry name" value="LamG-like"/>
</dbReference>
<protein>
    <recommendedName>
        <fullName evidence="19">Staphylococcus aureus surface protein A</fullName>
    </recommendedName>
</protein>
<evidence type="ECO:0008006" key="19">
    <source>
        <dbReference type="Google" id="ProtNLM"/>
    </source>
</evidence>
<dbReference type="Proteomes" id="UP000887568">
    <property type="component" value="Unplaced"/>
</dbReference>
<proteinExistence type="predicted"/>
<dbReference type="Pfam" id="PF01825">
    <property type="entry name" value="GPS"/>
    <property type="match status" value="1"/>
</dbReference>
<feature type="region of interest" description="Disordered" evidence="11">
    <location>
        <begin position="6177"/>
        <end position="6254"/>
    </location>
</feature>
<dbReference type="InterPro" id="IPR013320">
    <property type="entry name" value="ConA-like_dom_sf"/>
</dbReference>
<organism evidence="17 18">
    <name type="scientific">Patiria miniata</name>
    <name type="common">Bat star</name>
    <name type="synonym">Asterina miniata</name>
    <dbReference type="NCBI Taxonomy" id="46514"/>
    <lineage>
        <taxon>Eukaryota</taxon>
        <taxon>Metazoa</taxon>
        <taxon>Echinodermata</taxon>
        <taxon>Eleutherozoa</taxon>
        <taxon>Asterozoa</taxon>
        <taxon>Asteroidea</taxon>
        <taxon>Valvatacea</taxon>
        <taxon>Valvatida</taxon>
        <taxon>Asterinidae</taxon>
        <taxon>Patiria</taxon>
    </lineage>
</organism>
<keyword evidence="7 12" id="KW-1133">Transmembrane helix</keyword>
<evidence type="ECO:0000256" key="5">
    <source>
        <dbReference type="ARBA" id="ARBA00022737"/>
    </source>
</evidence>
<dbReference type="RefSeq" id="XP_038076857.1">
    <property type="nucleotide sequence ID" value="XM_038220929.1"/>
</dbReference>
<dbReference type="SMART" id="SM00210">
    <property type="entry name" value="TSPN"/>
    <property type="match status" value="1"/>
</dbReference>
<feature type="transmembrane region" description="Helical" evidence="12">
    <location>
        <begin position="5879"/>
        <end position="5903"/>
    </location>
</feature>
<dbReference type="InterPro" id="IPR005492">
    <property type="entry name" value="EPTP"/>
</dbReference>
<evidence type="ECO:0000256" key="9">
    <source>
        <dbReference type="ARBA" id="ARBA00023157"/>
    </source>
</evidence>
<evidence type="ECO:0000256" key="2">
    <source>
        <dbReference type="ARBA" id="ARBA00004645"/>
    </source>
</evidence>
<dbReference type="EnsemblMetazoa" id="XM_038220929.1">
    <property type="protein sequence ID" value="XP_038076857.1"/>
    <property type="gene ID" value="LOC119744793"/>
</dbReference>
<feature type="transmembrane region" description="Helical" evidence="12">
    <location>
        <begin position="6057"/>
        <end position="6076"/>
    </location>
</feature>
<dbReference type="SMART" id="SM00560">
    <property type="entry name" value="LamGL"/>
    <property type="match status" value="1"/>
</dbReference>
<dbReference type="InterPro" id="IPR000203">
    <property type="entry name" value="GPS"/>
</dbReference>
<evidence type="ECO:0000256" key="12">
    <source>
        <dbReference type="SAM" id="Phobius"/>
    </source>
</evidence>
<evidence type="ECO:0000259" key="15">
    <source>
        <dbReference type="PROSITE" id="PS50221"/>
    </source>
</evidence>
<dbReference type="InterPro" id="IPR003644">
    <property type="entry name" value="Calx_beta"/>
</dbReference>
<keyword evidence="5" id="KW-0677">Repeat</keyword>
<evidence type="ECO:0000256" key="8">
    <source>
        <dbReference type="ARBA" id="ARBA00023136"/>
    </source>
</evidence>
<feature type="transmembrane region" description="Helical" evidence="12">
    <location>
        <begin position="5949"/>
        <end position="5974"/>
    </location>
</feature>
<keyword evidence="9" id="KW-1015">Disulfide bond</keyword>
<accession>A0A914BN09</accession>
<dbReference type="SUPFAM" id="SSF141072">
    <property type="entry name" value="CalX-like"/>
    <property type="match status" value="39"/>
</dbReference>
<comment type="caution">
    <text evidence="10">Lacks conserved residue(s) required for the propagation of feature annotation.</text>
</comment>
<dbReference type="InterPro" id="IPR046338">
    <property type="entry name" value="GAIN_dom_sf"/>
</dbReference>
<dbReference type="InterPro" id="IPR000832">
    <property type="entry name" value="GPCR_2_secretin-like"/>
</dbReference>
<keyword evidence="3 12" id="KW-0812">Transmembrane</keyword>
<dbReference type="InterPro" id="IPR001791">
    <property type="entry name" value="Laminin_G"/>
</dbReference>
<feature type="compositionally biased region" description="Basic and acidic residues" evidence="11">
    <location>
        <begin position="6271"/>
        <end position="6280"/>
    </location>
</feature>
<evidence type="ECO:0000256" key="11">
    <source>
        <dbReference type="SAM" id="MobiDB-lite"/>
    </source>
</evidence>
<keyword evidence="18" id="KW-1185">Reference proteome</keyword>
<dbReference type="GO" id="GO:0010855">
    <property type="term" value="F:adenylate cyclase inhibitor activity"/>
    <property type="evidence" value="ECO:0007669"/>
    <property type="project" value="TreeGrafter"/>
</dbReference>
<sequence>MGNTRPYRGTMLAHLALLMLLVSTVSSQSATVSFVESAITIQEGGAATVRVQKTGDSPGEVRVVVGFQDQMAANADFVGNNFVLSFPAGSATSVQEGTFYSSDDDNPEPDEPFSVTMTVISGGAVIGDPSTTTVTIAANDDAFGVIGFDVQVSPMRVTEEQSSTTLLLPLKRERGTFGLVAVTYQITGGSGTASGDLTPVTGSVTISQGISTDALRIVILADLIPEDDEEFTVELTSVSGGATLNSSSQSVLLIINANDSPLRFAQPQYSFPENAGTVTVEVQRGLDTDGLTPLGPSDQTVTVEYWFYSGSAELGVDCVVTNGSLGFSPGEMTKTISIAILDDPTPELAEEFSISLANPSTNAVLVEPVTTVVAILPNDDQHGVLSLSSENSGSSPKAVINEDTTFSTSSFTVVREGGTFGEVSIDYIITRNDSSSAPIVADLAPASGTVTLPEGQRSQSIPINIIDDPVPEEAEQFIISLLPDSVTGGASVGAVTEGLLTIQDSDDAYGVIQFSSDVEQRIVSSTRPRQLQLMLTRAAGVVGQVSVSFSVVYRLPTQDPSSVGSTDVIDGAENQTTVIPGGSTVHPFQIPIKADSFLSLGATFLVTLLSVRLLDHATLLPPSSPRLGDRTAVSLEVTSGVANGEIGFERPNQRLFVNEPDGTTPTLFPLDITREGTSGDATIYWRIVSSPSYPVTPTQEDISAFSGSVFIASGIARTQIVLEILPDDLAETDETMIIQLYNVQPGSQILRQGDTEAVVTIRENDGPGGYFEFSPLTPGPFVISEGGDLVQVTILRRGGSLVTRSVRYFAAGDSMTSPEFYGLPQVVTFNPGETEKNISFVAAPDSIPELNEMFQLTLATFGNPPSDLGDLTTIQVTVLENDDPHGVFTFPEDPTIRHIDESKGTDIYSARFPVLRDAGVFGQANVSWAVITTGAALDISPLSGVLTYGDGISLQEIEITARADEIPENPETFQLTLTNPAGASRLGSVTTATLNINKNDDAIFFEDPIAKTVAEPGAVAFTVRRNGTAASIASVDYRTVAGSATDGLFDYATVAGTLQFGVGVQTQRVAVRILDDNTPEDDEYFTIQLYNPMGDVVVYGAPTATVTIAANDDPYGIFSFREPLTRVFASEGTSVFTEIQRARGNFGTVRVHWQIVYNGTSEPVPAGTEFEVVAGTVEFTDQQSLQRIQVTSRMDGVPEFAEYYELVLVNVTDGALSDTDPISVSLEISANDDPYGVLVFPSSSTERDIAEDYYPEDNATGRAVFTVERAQGSFGEVEVLWEVFSDSISGILPTVRDLIFLSEPNPSVSPQPSSGRLHTGTQAMFFDGGTNSYLRVPSQYQLPTADIVSGFSLSAWVRPDADVDGFVLSKLSTDGITVHYGLKLAARPGGMIMVHYRYSGSSFTNTVIDFALSSVDLADGLWHSIILTIDSLKATLYVDGSLIAERTMDQAQGDGAGELYVGALQPGTERYKGLLQDVRMYARKLQEREIVEIWTSPSKQDLTPISGKLTFDPGQRSADITMESLDDTEEEGNEVFTVMLLCSSGGGRIGRDDATALLTVLKSDNANGLFGFDGPCTPTSFDPESNEALQYTCSVIRSRGDEGVVTIPWEVRNLVTDEVASDDFVNATGGVVFPNGVRTQTIALAAIDDMQPELLETFSIILLPQLPLSDDGLIGTTDTSGASIDPDASANNLTIQANDFPYGLLQFATGPPPGTADPLIPPAAEMVRVRVREEEGMVRLLVVRAQGLLGEVQVEWRTIDGSALSAGKDPVDFVSGGGTLTFADQQRFLYITIAINDNNIAELDKTFQVQLSSPTQGAEVGIGSTVEVTIEGSDNAYGTFQFADVSLVVTVTEMDVGSSVTTLQVLRLGGALAEVTVDWVVTSDPNDPDANVTNDLVQSRGSVMFGVDEMTADINLEIASDELPELDESFYVQLRNASDGRLGDPSKLVATVTVAANDDPYGAFIFEANSRSVVVGEEFRNVSLTIQRQFGSEGVVQVVYSTLNAEETIPNMPAYISRARENVDFIPTRSSVIFSPGQLSSDVSVVLLDDTEPETAESLFVYIVSVSLLSSPQANPVIDSPRVGAEHIAEVYIQANDDANGVLQLSASTVRVSEESMQPFLNVTRVAGSFGTVTVTFQHIPGTAQQGLDYSVTSTNVIMYDGETHKAIPIEILNDRVPEVAESFQVVLLDQITGGAILGSPATCEVTIEPSDDPYGSFGFGFTNVQANEPEEGNSRQLSLSVIRNGGDIGVVAVIWEARINGVLAMDDVFPTGGTLYFLSFDVSQSFTLDILPDDIPEERETVILTLVNATGGGVIGNPPTATISIEANDNPHGIVEFTLANNIVQEVEGGDTVASIMVTRSAGTFGDLQVTFDTRPLDLVQEVTQNGETAMDYYQLPITGSQMGVSMTTIDVTGQSNPLLACAQECLRERACGSFTYRIFSGDAMCLWTVSTATDNVDATSGFRLFVKDLVKAQALYDSQAVPGLDYIPINSGSVRIPDGMASGYLNVTIRDDATPERDEIFNMRLASVTLVGPTPQPNNLPTLGTQRETRVTIASNDDANGVWRIYSNSPEAVNGQLVLVTETEGVSVSVELVVERQGGSIGDVSVSWQAVAGTATEGDDYSASGGTLNFASGQTRQVINIGIRDDMIPEIDETFSVELYNPTGGSELGLNGRVDVRILANDYVAGILKLSTLSYIVREGEGFNVTVERSSPGLGQVTVDWTISGVNGQVPTQSFQQTNGSLAFAPGQLLEAILLSVLSDDTPEVNEEFQVTLSNVQTMGISLTGAATLDPQGSTASVTIQASDEPHGVFSFAQGSEVVMVAEGNTTVQLFVDRKFGSIGRVRVFYEAKEGSLDPSLPALNLAQDGLDFIGGPNYLDFEEGQSVGEITVPINEDDIPELNEVFLVNLTAVQILDPATDTPPRLDSSGTLSQVTIEANDGTQGVVLFSGITGSLDTIEAERTLQLTVSRDRGTYGAVTVFVYSQPVDARKGSDYSFSDQVLSFGDGETTRTINVAIFDDDIAEADETFELILNNPTGGLQLGDPAKVTIRILASDDAFGIINFASPLTVTIQEPSDTDTSNSVAQLTLVRSRGTFGDVQVPFAVVDHSGSRGVIDLTPVDGFVTIAAGESTGVLHISATADDIPELEERFQVLLATPQGGAMLGDSNNATIIIQRNDAPYGSMQVFPTGSRQASLDVEEENGTVYFTVERSGGHIGTITVDWQAVPDTATAQAGEVLALATVQRIASQAIRSWCSYSVGQDVYLVLVSGAETGQLSSQIGSDGSSPGATSLLYRWQGEFVPVQSIETDGGVACTSYDIQGTTYLVIANHGSTGRYETMSRIYRVNQDGTLYVMQDVATKGATDATFFTIGSDVFLMLANGLTNAQLTVTESTVLLWTGVQFVAVSSLATTGAAGVEALSINGDQYLAVANSYDSGQASYEIKSVVYKWESGSFTEYQQLDTLGAVDVESFSVGTAMYLVFANSQNNEGASNVDSYVYRWNPSTSLFVIHQTIPTQGAQSVTTFLTSSGTTYLAIANAAGDSVVMEWEPFSAMFMDSLSLAPAYDVVPFTVTDYAGRDLVMLASANFGDGVSVLDSMILQIAGVTESSDFIPRSGRLTFQPEDTELTVAITILDDDRPEDDEYFRVVLSNPTGGAELGRQDAVMVDILSNDDAHGIIGFAQDSLNIQATEQATDTAVIFTLERQRGTSGVVVVAWVASGEHDPSDMRPTAGMVEFADGVSTAAIVITVTADSFPELDETSTIQLTSIVNPGTTHPGRGAMISDTDSTALLTVLANDSPHGVFAWTLNSLFSVVNEPEGSQPSASVVLHILREQGSLGAVNVRYKTSRAAEMPELKQAEPNRDFVSQDNYVRMEDGVTSASLTIAILPDTDSEGPETFLVNLTSVDLVTGTPVGGAAPSIKNDQDVAEITITQNDNANGILQLNASKNSAGDVEVYEGSGTSGVLSLPVSRTAGAFGRVGVNWLATTVSASTADFSPLSGNVTFIEGQREAFIEIAIIDDTIYENDERFTVSLHNPSGGAVLGAETSVIIKILKNDSPKGLFGFLYTQETVMESLSPSDPSGEVTLIIERSQGTQGIVEVDWALEPLGRMDLSPAQGSLTFQEGATRRTITLRAVEDTVLEGEERYTVTIQSVTDDAEISPVFGTTTIVIQPDAGSAGLIAVLPQSRYVLIGEPTTTHDGTATLHLTRGAGIFSQVTVNWQLSPRDGSTFRQTSGTLVFEDLQQNATIMLQTIDDSIPETKQTYILQLSSITGGAAIDPDSQANQATIIVVASDNPHGVFEFSGLPEVVVSEDLPQVSLDVVRNAGISGAVKVTYTTKQISAQPGEDYVEDSGDLIFSEGVDVNTIKISLVPDNLPEGPESFLVNLTSIELLQPVNNDYTLRGGLSLDMPPVIGSFSEKTVTIAANDNAQGIIEFAQSNVFEFSEGVGTAVIPVVRTAGTFGLVQVSYTSRNLTATPGGVDYSLTDGAVSFLDGQSQGSISVTIIDDQLKEFAEVFEITLTETLGGAVLGRNRTATVVISKSDGPDGLIGFSLNQLERILPNPENNRDMEFTIELSGGIDQYLTGAEVRWRILGPNSQTLPPDTSDISTSGGQLQGSVTFDPGQRGAKSFTLRVKPYPGPEVEETFTVEIYQVVGAGEISEDAGRATLKILKHGDPNGVVRFYGESINPRSFEEPGDGGSLKVAFPLRRREGVVGDINVHWEARDATGQVASDVSPPNGTLRIPDGVANTQILLNILPDQIPELQERFQLVLVSVDGGAEIDPQFNTSTFYIQPNDNPHGVFSVHQENQTVGVNANMKRYLRIYVTRGAGTEGDVSVTFDLKYNDGITGAYVPSSSSVVCRSGNAFCTKDIPLLNNDMFLERDTSFNVTLTSLSYLGPVEVTIPPVMLPGAKSALVVVPQEAANSLVGFKMDATTVDDISYRTVLTIERIGSYGTIDVLWQAGYPSDELPQGYLQGAVSQGSGQLNMGSGVSTITLPIVLNPSGNPSELFAAHLTSALTSAEGGARLRGGYTTAPIEPYGVVGFTQGSRGVTVSEGSGELSLTVERQLGTLGSIRVTYQTHAASAVAGEDYVAITSGALTMATRAKTANILVTILEEQAPELAKVFYVNITSVARLPIDGTQGTSPRLSSRYPVSEVTIEGSNDPYGVLSMDPDVIEIAESEATCKHVTLNIQRSGGSHGEVSIRVRTIGGGEPWQSSVAQRPSDTTNTIENALANTQDRPHATAGQDYEQVDVAITFRDGETEKSFQVEVCDDGVAEPAELFFVYLSEPTGGARVAQGQPDGGLKGFTHFTIVGSDNFNGVIGFAEESRFVTVDEDVTPSITLTLDRGQAFFGEVTVEWRATYSAIGDITNDADLYNQLEQAQGMVTCPADQRLCTFDITLRQDEEPEFASWFLVELVGVGQGASLDQAQRLANITTLDSDYPYGLLQFTTDTRFQSVHSNTKRVSLRVERIGGSTKDSAVSWGTFQLDSPIKLAGLTAYPAIPDTDYVATSGVLDFSSGIRRIPLDVVLLPETPASSAEYPKLLQVRLMQATNGAGIHADYGTASITLVEDERTADIWDNRYSALIGLNNDNIYNILLDMAEHVKAQLTEEQLAVVVDTIGMVVAEGGRRKLPSNLLTQLMDIYCTLMNPDRQDTRGAYQLAESFSTFAFILVTDLPCETQDPQTLSCDHAVVETGRWSRGRINGHNFQGKDRNSFTMPTNLLDTSASSSCEDIHFIEYSSQQWFYGANEASTLNNQVLSVAIKGAEQNFTRLSTPVTYRIYTDNARVTPRGASCVIFNGPTERWRPDSCQILTQQGAYVECSCTHLSDYAAQGETDNLVGYNVYIYVSCFICIAGLVCAIIAHNVCSVYSMFSAKLLIHMCFAAMSLQVVFVTSAYVSSYISTASCAVLGVLIHFFFLAQFTWMLVQAFNLWKVFVINDEHTERYYILFFVIGWCLPVVAIVIYVVITYAVFDWPFLLDTSIADPSSPAAMYGDVHLNGDICFMPNGYAALASAVGPAILCLFGVATVFTNAYQVKPQWKRYDDIYMGSYNTTEVQLLLVFWAIIFLTCLFGGLHMAYSYLWLLIVFVIFNIVQGLYAFVVYTILRNQICRPRKGNYSLNPSGFDNSVMLLDNSQYVGNGLMAAGSEKGSRVLLTKAEQPPGVTIIGNHDEWDTQSLGRQSQHSQHSHHSQHSKTNQSQPSRPGSVASRGGGGGNRSRPGSIQNNLYAPAPFQDVPAPLPPTHHHDDDTDSQDFDDLIFALKTGGAYVRGEEEGESRSRPSSRVSSNWQDDSQMGEMMDMTGDATQDHYEMRRIQIADTHL</sequence>
<dbReference type="InterPro" id="IPR009039">
    <property type="entry name" value="EAR"/>
</dbReference>
<dbReference type="SMART" id="SM00237">
    <property type="entry name" value="Calx_beta"/>
    <property type="match status" value="22"/>
</dbReference>
<comment type="subcellular location">
    <subcellularLocation>
        <location evidence="2">Cell projection</location>
        <location evidence="2">Stereocilium</location>
    </subcellularLocation>
    <subcellularLocation>
        <location evidence="1">Membrane</location>
        <topology evidence="1">Multi-pass membrane protein</topology>
    </subcellularLocation>
</comment>
<feature type="transmembrane region" description="Helical" evidence="12">
    <location>
        <begin position="5909"/>
        <end position="5928"/>
    </location>
</feature>
<dbReference type="Pfam" id="PF13385">
    <property type="entry name" value="Laminin_G_3"/>
    <property type="match status" value="1"/>
</dbReference>
<dbReference type="Gene3D" id="2.60.220.50">
    <property type="match status" value="1"/>
</dbReference>
<dbReference type="FunFam" id="2.60.40.2030:FF:000017">
    <property type="entry name" value="Adhesion G protein-coupled receptor V1"/>
    <property type="match status" value="6"/>
</dbReference>
<feature type="chain" id="PRO_5037862362" description="Staphylococcus aureus surface protein A" evidence="13">
    <location>
        <begin position="28"/>
        <end position="6323"/>
    </location>
</feature>
<dbReference type="GO" id="GO:0032420">
    <property type="term" value="C:stereocilium"/>
    <property type="evidence" value="ECO:0007669"/>
    <property type="project" value="UniProtKB-SubCell"/>
</dbReference>
<dbReference type="PROSITE" id="PS50261">
    <property type="entry name" value="G_PROTEIN_RECEP_F2_4"/>
    <property type="match status" value="1"/>
</dbReference>
<dbReference type="PANTHER" id="PTHR46682:SF1">
    <property type="entry name" value="ADHESION G-PROTEIN COUPLED RECEPTOR V1"/>
    <property type="match status" value="1"/>
</dbReference>
<dbReference type="PROSITE" id="PS50221">
    <property type="entry name" value="GAIN_B"/>
    <property type="match status" value="1"/>
</dbReference>
<dbReference type="SUPFAM" id="SSF49899">
    <property type="entry name" value="Concanavalin A-like lectins/glucanases"/>
    <property type="match status" value="1"/>
</dbReference>
<dbReference type="PANTHER" id="PTHR46682">
    <property type="entry name" value="ADHESION G-PROTEIN COUPLED RECEPTOR V1"/>
    <property type="match status" value="1"/>
</dbReference>
<evidence type="ECO:0000256" key="13">
    <source>
        <dbReference type="SAM" id="SignalP"/>
    </source>
</evidence>
<dbReference type="CDD" id="cd00110">
    <property type="entry name" value="LamG"/>
    <property type="match status" value="1"/>
</dbReference>
<evidence type="ECO:0000259" key="16">
    <source>
        <dbReference type="PROSITE" id="PS50261"/>
    </source>
</evidence>
<dbReference type="GO" id="GO:0004930">
    <property type="term" value="F:G protein-coupled receptor activity"/>
    <property type="evidence" value="ECO:0007669"/>
    <property type="project" value="InterPro"/>
</dbReference>
<keyword evidence="8 12" id="KW-0472">Membrane</keyword>
<keyword evidence="4 13" id="KW-0732">Signal</keyword>
<dbReference type="Pfam" id="PF03736">
    <property type="entry name" value="EPTP"/>
    <property type="match status" value="3"/>
</dbReference>
<evidence type="ECO:0000313" key="18">
    <source>
        <dbReference type="Proteomes" id="UP000887568"/>
    </source>
</evidence>
<dbReference type="CTD" id="84059"/>
<dbReference type="OrthoDB" id="2324346at2759"/>
<dbReference type="PROSITE" id="PS50025">
    <property type="entry name" value="LAM_G_DOMAIN"/>
    <property type="match status" value="1"/>
</dbReference>
<dbReference type="Gene3D" id="2.60.120.200">
    <property type="match status" value="1"/>
</dbReference>
<dbReference type="GeneID" id="119744793"/>
<dbReference type="Gene3D" id="1.20.1070.10">
    <property type="entry name" value="Rhodopsin 7-helix transmembrane proteins"/>
    <property type="match status" value="1"/>
</dbReference>
<dbReference type="SUPFAM" id="SSF75011">
    <property type="entry name" value="3-carboxy-cis,cis-mucoante lactonizing enzyme"/>
    <property type="match status" value="1"/>
</dbReference>
<dbReference type="OMA" id="RYTAFEV"/>
<dbReference type="Gene3D" id="2.60.40.2030">
    <property type="match status" value="39"/>
</dbReference>